<dbReference type="PROSITE" id="PS00109">
    <property type="entry name" value="PROTEIN_KINASE_TYR"/>
    <property type="match status" value="1"/>
</dbReference>
<evidence type="ECO:0000256" key="4">
    <source>
        <dbReference type="ARBA" id="ARBA00022840"/>
    </source>
</evidence>
<name>A0A4Y7Q010_9AGAM</name>
<dbReference type="Gene3D" id="1.10.510.10">
    <property type="entry name" value="Transferase(Phosphotransferase) domain 1"/>
    <property type="match status" value="1"/>
</dbReference>
<dbReference type="InterPro" id="IPR008266">
    <property type="entry name" value="Tyr_kinase_AS"/>
</dbReference>
<gene>
    <name evidence="6" type="ORF">BD410DRAFT_841225</name>
</gene>
<keyword evidence="1" id="KW-0808">Transferase</keyword>
<protein>
    <submittedName>
        <fullName evidence="6">Kinase-like protein</fullName>
    </submittedName>
</protein>
<dbReference type="STRING" id="50990.A0A4Y7Q010"/>
<feature type="domain" description="Protein kinase" evidence="5">
    <location>
        <begin position="79"/>
        <end position="358"/>
    </location>
</feature>
<dbReference type="Proteomes" id="UP000294933">
    <property type="component" value="Unassembled WGS sequence"/>
</dbReference>
<keyword evidence="2" id="KW-0547">Nucleotide-binding</keyword>
<dbReference type="EMBL" id="ML170187">
    <property type="protein sequence ID" value="TDL20568.1"/>
    <property type="molecule type" value="Genomic_DNA"/>
</dbReference>
<evidence type="ECO:0000313" key="7">
    <source>
        <dbReference type="Proteomes" id="UP000294933"/>
    </source>
</evidence>
<dbReference type="PANTHER" id="PTHR44329:SF288">
    <property type="entry name" value="MITOGEN-ACTIVATED PROTEIN KINASE KINASE KINASE 20"/>
    <property type="match status" value="1"/>
</dbReference>
<dbReference type="InterPro" id="IPR001245">
    <property type="entry name" value="Ser-Thr/Tyr_kinase_cat_dom"/>
</dbReference>
<dbReference type="InterPro" id="IPR000719">
    <property type="entry name" value="Prot_kinase_dom"/>
</dbReference>
<dbReference type="InterPro" id="IPR011009">
    <property type="entry name" value="Kinase-like_dom_sf"/>
</dbReference>
<evidence type="ECO:0000313" key="6">
    <source>
        <dbReference type="EMBL" id="TDL20568.1"/>
    </source>
</evidence>
<dbReference type="GO" id="GO:0005524">
    <property type="term" value="F:ATP binding"/>
    <property type="evidence" value="ECO:0007669"/>
    <property type="project" value="UniProtKB-KW"/>
</dbReference>
<dbReference type="VEuPathDB" id="FungiDB:BD410DRAFT_841225"/>
<keyword evidence="4" id="KW-0067">ATP-binding</keyword>
<keyword evidence="3 6" id="KW-0418">Kinase</keyword>
<dbReference type="GO" id="GO:0004674">
    <property type="term" value="F:protein serine/threonine kinase activity"/>
    <property type="evidence" value="ECO:0007669"/>
    <property type="project" value="TreeGrafter"/>
</dbReference>
<evidence type="ECO:0000259" key="5">
    <source>
        <dbReference type="PROSITE" id="PS50011"/>
    </source>
</evidence>
<proteinExistence type="predicted"/>
<dbReference type="OrthoDB" id="4062651at2759"/>
<organism evidence="6 7">
    <name type="scientific">Rickenella mellea</name>
    <dbReference type="NCBI Taxonomy" id="50990"/>
    <lineage>
        <taxon>Eukaryota</taxon>
        <taxon>Fungi</taxon>
        <taxon>Dikarya</taxon>
        <taxon>Basidiomycota</taxon>
        <taxon>Agaricomycotina</taxon>
        <taxon>Agaricomycetes</taxon>
        <taxon>Hymenochaetales</taxon>
        <taxon>Rickenellaceae</taxon>
        <taxon>Rickenella</taxon>
    </lineage>
</organism>
<dbReference type="PANTHER" id="PTHR44329">
    <property type="entry name" value="SERINE/THREONINE-PROTEIN KINASE TNNI3K-RELATED"/>
    <property type="match status" value="1"/>
</dbReference>
<evidence type="ECO:0000256" key="3">
    <source>
        <dbReference type="ARBA" id="ARBA00022777"/>
    </source>
</evidence>
<evidence type="ECO:0000256" key="2">
    <source>
        <dbReference type="ARBA" id="ARBA00022741"/>
    </source>
</evidence>
<dbReference type="SUPFAM" id="SSF56112">
    <property type="entry name" value="Protein kinase-like (PK-like)"/>
    <property type="match status" value="1"/>
</dbReference>
<dbReference type="InterPro" id="IPR051681">
    <property type="entry name" value="Ser/Thr_Kinases-Pseudokinases"/>
</dbReference>
<reference evidence="6 7" key="1">
    <citation type="submission" date="2018-06" db="EMBL/GenBank/DDBJ databases">
        <title>A transcriptomic atlas of mushroom development highlights an independent origin of complex multicellularity.</title>
        <authorList>
            <consortium name="DOE Joint Genome Institute"/>
            <person name="Krizsan K."/>
            <person name="Almasi E."/>
            <person name="Merenyi Z."/>
            <person name="Sahu N."/>
            <person name="Viragh M."/>
            <person name="Koszo T."/>
            <person name="Mondo S."/>
            <person name="Kiss B."/>
            <person name="Balint B."/>
            <person name="Kues U."/>
            <person name="Barry K."/>
            <person name="Hegedus J.C."/>
            <person name="Henrissat B."/>
            <person name="Johnson J."/>
            <person name="Lipzen A."/>
            <person name="Ohm R."/>
            <person name="Nagy I."/>
            <person name="Pangilinan J."/>
            <person name="Yan J."/>
            <person name="Xiong Y."/>
            <person name="Grigoriev I.V."/>
            <person name="Hibbett D.S."/>
            <person name="Nagy L.G."/>
        </authorList>
    </citation>
    <scope>NUCLEOTIDE SEQUENCE [LARGE SCALE GENOMIC DNA]</scope>
    <source>
        <strain evidence="6 7">SZMC22713</strain>
    </source>
</reference>
<dbReference type="PROSITE" id="PS50011">
    <property type="entry name" value="PROTEIN_KINASE_DOM"/>
    <property type="match status" value="1"/>
</dbReference>
<dbReference type="AlphaFoldDB" id="A0A4Y7Q010"/>
<accession>A0A4Y7Q010</accession>
<keyword evidence="7" id="KW-1185">Reference proteome</keyword>
<dbReference type="Pfam" id="PF07714">
    <property type="entry name" value="PK_Tyr_Ser-Thr"/>
    <property type="match status" value="1"/>
</dbReference>
<sequence>MNADISGLSDIVDEIINSHAMRASIFSLPKVDVQQFMTVLQMLIGRDDSRRRLFERFVRTLVTHTGTFPEDLFVAGAKRVGKNPHSGGGFADVWRGESRGRPVAMKVLRIYQCSKSQLETVHRNFCAEAMLWQQLRHKNILPFYGVCKDEFAPMLAMISPWMGNGTLTTHLEERNLDAFGRREMLKGVACGLQYLHSCKPAVVHGDLRAGNVLVDSDGIPRIGDFGLARIIDSQSSSVVTVATSFNGKGTMRWQAPELLNASRFEVKNSGVTVKSDVYAFAWVCWEIFTGQVPFPDLRDGEVILAVAVRDQRPSRPAEPATSRGFDDEHWKLMQSCWATLAVDRPTMDEVTGSLECIFCDTVNSAIQSTGQELPSL</sequence>
<evidence type="ECO:0000256" key="1">
    <source>
        <dbReference type="ARBA" id="ARBA00022679"/>
    </source>
</evidence>